<reference evidence="2" key="5">
    <citation type="submission" date="2025-09" db="UniProtKB">
        <authorList>
            <consortium name="Ensembl"/>
        </authorList>
    </citation>
    <scope>IDENTIFICATION</scope>
</reference>
<accession>A0A4W3HFA7</accession>
<dbReference type="GeneTree" id="ENSGT00940000158454"/>
<reference evidence="3" key="1">
    <citation type="journal article" date="2006" name="Science">
        <title>Ancient noncoding elements conserved in the human genome.</title>
        <authorList>
            <person name="Venkatesh B."/>
            <person name="Kirkness E.F."/>
            <person name="Loh Y.H."/>
            <person name="Halpern A.L."/>
            <person name="Lee A.P."/>
            <person name="Johnson J."/>
            <person name="Dandona N."/>
            <person name="Viswanathan L.D."/>
            <person name="Tay A."/>
            <person name="Venter J.C."/>
            <person name="Strausberg R.L."/>
            <person name="Brenner S."/>
        </authorList>
    </citation>
    <scope>NUCLEOTIDE SEQUENCE [LARGE SCALE GENOMIC DNA]</scope>
</reference>
<evidence type="ECO:0000313" key="3">
    <source>
        <dbReference type="Proteomes" id="UP000314986"/>
    </source>
</evidence>
<dbReference type="Proteomes" id="UP000314986">
    <property type="component" value="Unassembled WGS sequence"/>
</dbReference>
<reference evidence="3" key="2">
    <citation type="journal article" date="2007" name="PLoS Biol.">
        <title>Survey sequencing and comparative analysis of the elephant shark (Callorhinchus milii) genome.</title>
        <authorList>
            <person name="Venkatesh B."/>
            <person name="Kirkness E.F."/>
            <person name="Loh Y.H."/>
            <person name="Halpern A.L."/>
            <person name="Lee A.P."/>
            <person name="Johnson J."/>
            <person name="Dandona N."/>
            <person name="Viswanathan L.D."/>
            <person name="Tay A."/>
            <person name="Venter J.C."/>
            <person name="Strausberg R.L."/>
            <person name="Brenner S."/>
        </authorList>
    </citation>
    <scope>NUCLEOTIDE SEQUENCE [LARGE SCALE GENOMIC DNA]</scope>
</reference>
<keyword evidence="1" id="KW-0853">WD repeat</keyword>
<dbReference type="GO" id="GO:0008104">
    <property type="term" value="P:intracellular protein localization"/>
    <property type="evidence" value="ECO:0007669"/>
    <property type="project" value="TreeGrafter"/>
</dbReference>
<proteinExistence type="predicted"/>
<dbReference type="PANTHER" id="PTHR13743">
    <property type="entry name" value="BEIGE/BEACH-RELATED"/>
    <property type="match status" value="1"/>
</dbReference>
<dbReference type="STRING" id="7868.ENSCMIP00000008374"/>
<reference evidence="2" key="4">
    <citation type="submission" date="2025-08" db="UniProtKB">
        <authorList>
            <consortium name="Ensembl"/>
        </authorList>
    </citation>
    <scope>IDENTIFICATION</scope>
</reference>
<dbReference type="InterPro" id="IPR050865">
    <property type="entry name" value="BEACH_Domain"/>
</dbReference>
<dbReference type="Ensembl" id="ENSCMIT00000008612.1">
    <property type="protein sequence ID" value="ENSCMIP00000008374.1"/>
    <property type="gene ID" value="ENSCMIG00000004491.1"/>
</dbReference>
<dbReference type="InParanoid" id="A0A4W3HFA7"/>
<dbReference type="GO" id="GO:0016020">
    <property type="term" value="C:membrane"/>
    <property type="evidence" value="ECO:0007669"/>
    <property type="project" value="TreeGrafter"/>
</dbReference>
<protein>
    <submittedName>
        <fullName evidence="2">Uncharacterized protein</fullName>
    </submittedName>
</protein>
<evidence type="ECO:0000256" key="1">
    <source>
        <dbReference type="ARBA" id="ARBA00022574"/>
    </source>
</evidence>
<dbReference type="GO" id="GO:0019901">
    <property type="term" value="F:protein kinase binding"/>
    <property type="evidence" value="ECO:0007669"/>
    <property type="project" value="TreeGrafter"/>
</dbReference>
<reference evidence="3" key="3">
    <citation type="journal article" date="2014" name="Nature">
        <title>Elephant shark genome provides unique insights into gnathostome evolution.</title>
        <authorList>
            <consortium name="International Elephant Shark Genome Sequencing Consortium"/>
            <person name="Venkatesh B."/>
            <person name="Lee A.P."/>
            <person name="Ravi V."/>
            <person name="Maurya A.K."/>
            <person name="Lian M.M."/>
            <person name="Swann J.B."/>
            <person name="Ohta Y."/>
            <person name="Flajnik M.F."/>
            <person name="Sutoh Y."/>
            <person name="Kasahara M."/>
            <person name="Hoon S."/>
            <person name="Gangu V."/>
            <person name="Roy S.W."/>
            <person name="Irimia M."/>
            <person name="Korzh V."/>
            <person name="Kondrychyn I."/>
            <person name="Lim Z.W."/>
            <person name="Tay B.H."/>
            <person name="Tohari S."/>
            <person name="Kong K.W."/>
            <person name="Ho S."/>
            <person name="Lorente-Galdos B."/>
            <person name="Quilez J."/>
            <person name="Marques-Bonet T."/>
            <person name="Raney B.J."/>
            <person name="Ingham P.W."/>
            <person name="Tay A."/>
            <person name="Hillier L.W."/>
            <person name="Minx P."/>
            <person name="Boehm T."/>
            <person name="Wilson R.K."/>
            <person name="Brenner S."/>
            <person name="Warren W.C."/>
        </authorList>
    </citation>
    <scope>NUCLEOTIDE SEQUENCE [LARGE SCALE GENOMIC DNA]</scope>
</reference>
<sequence length="253" mass="28228">MNMAVEGDHSMLTVGISNEQPLLLLCQWIPELDSQDLQILVSDWLRRTCGGGRRSRETCVKAGMVSALLETLGPHTRLHHQCASNLLWLLQALGSLSIRPGELRQLLKLLRTDGDGASERQAHPYCAQVIRALSAMARSEEASSALQYFDLTPPMAGIMVPTIQKWPGNGFAFHAWLCLDTEQHSNGNIGGKGPKRKQLYRSVTSLYTVCPHSRVRVRDTVTLLYTVRPHSQVRVRDTVTHSHYIPRSGLETQ</sequence>
<dbReference type="GO" id="GO:0005829">
    <property type="term" value="C:cytosol"/>
    <property type="evidence" value="ECO:0007669"/>
    <property type="project" value="TreeGrafter"/>
</dbReference>
<keyword evidence="3" id="KW-1185">Reference proteome</keyword>
<dbReference type="AlphaFoldDB" id="A0A4W3HFA7"/>
<dbReference type="PANTHER" id="PTHR13743:SF111">
    <property type="entry name" value="NEUROBEACHIN-LIKE PROTEIN 2"/>
    <property type="match status" value="1"/>
</dbReference>
<evidence type="ECO:0000313" key="2">
    <source>
        <dbReference type="Ensembl" id="ENSCMIP00000008374.1"/>
    </source>
</evidence>
<name>A0A4W3HFA7_CALMI</name>
<organism evidence="2 3">
    <name type="scientific">Callorhinchus milii</name>
    <name type="common">Ghost shark</name>
    <dbReference type="NCBI Taxonomy" id="7868"/>
    <lineage>
        <taxon>Eukaryota</taxon>
        <taxon>Metazoa</taxon>
        <taxon>Chordata</taxon>
        <taxon>Craniata</taxon>
        <taxon>Vertebrata</taxon>
        <taxon>Chondrichthyes</taxon>
        <taxon>Holocephali</taxon>
        <taxon>Chimaeriformes</taxon>
        <taxon>Callorhinchidae</taxon>
        <taxon>Callorhinchus</taxon>
    </lineage>
</organism>